<evidence type="ECO:0000259" key="1">
    <source>
        <dbReference type="Pfam" id="PF13827"/>
    </source>
</evidence>
<keyword evidence="3" id="KW-1185">Reference proteome</keyword>
<proteinExistence type="predicted"/>
<feature type="domain" description="DUF4189" evidence="1">
    <location>
        <begin position="233"/>
        <end position="329"/>
    </location>
</feature>
<evidence type="ECO:0000313" key="3">
    <source>
        <dbReference type="Proteomes" id="UP000226442"/>
    </source>
</evidence>
<dbReference type="RefSeq" id="WP_096831077.1">
    <property type="nucleotide sequence ID" value="NZ_NXIB02000037.1"/>
</dbReference>
<gene>
    <name evidence="2" type="ORF">CP500_008270</name>
</gene>
<name>A0A2G4F294_9CYAN</name>
<dbReference type="AlphaFoldDB" id="A0A2G4F294"/>
<comment type="caution">
    <text evidence="2">The sequence shown here is derived from an EMBL/GenBank/DDBJ whole genome shotgun (WGS) entry which is preliminary data.</text>
</comment>
<organism evidence="2 3">
    <name type="scientific">Tychonema bourrellyi FEM_GT703</name>
    <dbReference type="NCBI Taxonomy" id="2040638"/>
    <lineage>
        <taxon>Bacteria</taxon>
        <taxon>Bacillati</taxon>
        <taxon>Cyanobacteriota</taxon>
        <taxon>Cyanophyceae</taxon>
        <taxon>Oscillatoriophycideae</taxon>
        <taxon>Oscillatoriales</taxon>
        <taxon>Microcoleaceae</taxon>
        <taxon>Tychonema</taxon>
    </lineage>
</organism>
<accession>A0A2G4F294</accession>
<dbReference type="OrthoDB" id="8448441at2"/>
<dbReference type="InterPro" id="IPR025240">
    <property type="entry name" value="DUF4189"/>
</dbReference>
<dbReference type="EMBL" id="NXIB02000037">
    <property type="protein sequence ID" value="PHX55881.1"/>
    <property type="molecule type" value="Genomic_DNA"/>
</dbReference>
<dbReference type="Proteomes" id="UP000226442">
    <property type="component" value="Unassembled WGS sequence"/>
</dbReference>
<reference evidence="2" key="1">
    <citation type="submission" date="2017-10" db="EMBL/GenBank/DDBJ databases">
        <title>Draft genome sequence of the planktic cyanobacteria Tychonema bourrellyi isolated from alpine lentic freshwater.</title>
        <authorList>
            <person name="Tett A."/>
            <person name="Armanini F."/>
            <person name="Asnicar F."/>
            <person name="Boscaini A."/>
            <person name="Pasolli E."/>
            <person name="Zolfo M."/>
            <person name="Donati C."/>
            <person name="Salmaso N."/>
            <person name="Segata N."/>
        </authorList>
    </citation>
    <scope>NUCLEOTIDE SEQUENCE</scope>
    <source>
        <strain evidence="2">FEM_GT703</strain>
    </source>
</reference>
<sequence>MIDKYRIKAIYLEKYTHNLKRSAKLFVATLSTISLVAGCSLLDFSSGVEVKVTDIPVGQPELKSGKMMALTESKSIKQQGFEHAQFNIIYTANAIQDQIKISIDRNSVFSGRRVGKYQSGSLLDRAFTLSFTSFNKTSGNIVGEITEPGLKMYFQGKVVGTQLNFTITKSVTGIVWESTLPDNIKGTFFSLRQTSDSRVMKGRFKNDNLLKSIEGDVYLLLPSSSTTKSTEKWGAIASGSSSQDFGRSWGYSTREESEIIALESCQKRFRSCRSLVSFNNCAAYAGGEPYASANSAGAWATSTSLNAAKNRALQICQQQGICKIITAFCSDGRGTN</sequence>
<evidence type="ECO:0000313" key="2">
    <source>
        <dbReference type="EMBL" id="PHX55881.1"/>
    </source>
</evidence>
<dbReference type="Pfam" id="PF13827">
    <property type="entry name" value="DUF4189"/>
    <property type="match status" value="1"/>
</dbReference>
<protein>
    <submittedName>
        <fullName evidence="2">DUF4189 domain-containing protein</fullName>
    </submittedName>
</protein>